<dbReference type="EC" id="2.4.1.15" evidence="2"/>
<evidence type="ECO:0000256" key="7">
    <source>
        <dbReference type="ARBA" id="ARBA00048039"/>
    </source>
</evidence>
<dbReference type="GO" id="GO:0034605">
    <property type="term" value="P:cellular response to heat"/>
    <property type="evidence" value="ECO:0007669"/>
    <property type="project" value="TreeGrafter"/>
</dbReference>
<dbReference type="GO" id="GO:0005829">
    <property type="term" value="C:cytosol"/>
    <property type="evidence" value="ECO:0007669"/>
    <property type="project" value="TreeGrafter"/>
</dbReference>
<gene>
    <name evidence="9" type="ORF">PLICRDRAFT_45409</name>
</gene>
<dbReference type="OrthoDB" id="755951at2759"/>
<evidence type="ECO:0000256" key="1">
    <source>
        <dbReference type="ARBA" id="ARBA00008799"/>
    </source>
</evidence>
<dbReference type="InterPro" id="IPR012766">
    <property type="entry name" value="Trehalose_OtsA"/>
</dbReference>
<protein>
    <recommendedName>
        <fullName evidence="2">alpha,alpha-trehalose-phosphate synthase (UDP-forming)</fullName>
        <ecNumber evidence="2">2.4.1.15</ecNumber>
    </recommendedName>
    <alternativeName>
        <fullName evidence="6">UDP-glucose-glucosephosphate glucosyltransferase</fullName>
    </alternativeName>
</protein>
<accession>A0A0C9T7F3</accession>
<dbReference type="Gene3D" id="3.40.50.2000">
    <property type="entry name" value="Glycogen Phosphorylase B"/>
    <property type="match status" value="2"/>
</dbReference>
<dbReference type="CDD" id="cd03788">
    <property type="entry name" value="GT20_TPS"/>
    <property type="match status" value="1"/>
</dbReference>
<dbReference type="GO" id="GO:0003825">
    <property type="term" value="F:alpha,alpha-trehalose-phosphate synthase (UDP-forming) activity"/>
    <property type="evidence" value="ECO:0007669"/>
    <property type="project" value="UniProtKB-EC"/>
</dbReference>
<evidence type="ECO:0000256" key="4">
    <source>
        <dbReference type="ARBA" id="ARBA00022679"/>
    </source>
</evidence>
<feature type="region of interest" description="Disordered" evidence="8">
    <location>
        <begin position="1"/>
        <end position="22"/>
    </location>
</feature>
<feature type="region of interest" description="Disordered" evidence="8">
    <location>
        <begin position="524"/>
        <end position="565"/>
    </location>
</feature>
<feature type="compositionally biased region" description="Polar residues" evidence="8">
    <location>
        <begin position="1"/>
        <end position="18"/>
    </location>
</feature>
<dbReference type="FunFam" id="3.40.50.2000:FF:000035">
    <property type="entry name" value="Trehalose-6-phosphate synthase"/>
    <property type="match status" value="1"/>
</dbReference>
<evidence type="ECO:0000256" key="2">
    <source>
        <dbReference type="ARBA" id="ARBA00012538"/>
    </source>
</evidence>
<dbReference type="PANTHER" id="PTHR10788:SF106">
    <property type="entry name" value="BCDNA.GH08860"/>
    <property type="match status" value="1"/>
</dbReference>
<feature type="compositionally biased region" description="Basic and acidic residues" evidence="8">
    <location>
        <begin position="524"/>
        <end position="539"/>
    </location>
</feature>
<evidence type="ECO:0000313" key="9">
    <source>
        <dbReference type="EMBL" id="KII85229.1"/>
    </source>
</evidence>
<dbReference type="AlphaFoldDB" id="A0A0C9T7F3"/>
<dbReference type="GO" id="GO:0005946">
    <property type="term" value="C:alpha,alpha-trehalose-phosphate synthase complex (UDP-forming)"/>
    <property type="evidence" value="ECO:0007669"/>
    <property type="project" value="TreeGrafter"/>
</dbReference>
<evidence type="ECO:0000256" key="3">
    <source>
        <dbReference type="ARBA" id="ARBA00022676"/>
    </source>
</evidence>
<name>A0A0C9T7F3_PLICR</name>
<dbReference type="FunFam" id="3.40.50.2000:FF:000007">
    <property type="entry name" value="Trehalose-6-phosphate synthase"/>
    <property type="match status" value="1"/>
</dbReference>
<dbReference type="Proteomes" id="UP000053263">
    <property type="component" value="Unassembled WGS sequence"/>
</dbReference>
<dbReference type="InterPro" id="IPR001830">
    <property type="entry name" value="Glyco_trans_20"/>
</dbReference>
<evidence type="ECO:0000313" key="10">
    <source>
        <dbReference type="Proteomes" id="UP000053263"/>
    </source>
</evidence>
<evidence type="ECO:0000256" key="8">
    <source>
        <dbReference type="SAM" id="MobiDB-lite"/>
    </source>
</evidence>
<dbReference type="GO" id="GO:0004805">
    <property type="term" value="F:trehalose-phosphatase activity"/>
    <property type="evidence" value="ECO:0007669"/>
    <property type="project" value="TreeGrafter"/>
</dbReference>
<keyword evidence="4 9" id="KW-0808">Transferase</keyword>
<dbReference type="SUPFAM" id="SSF53756">
    <property type="entry name" value="UDP-Glycosyltransferase/glycogen phosphorylase"/>
    <property type="match status" value="1"/>
</dbReference>
<evidence type="ECO:0000256" key="6">
    <source>
        <dbReference type="ARBA" id="ARBA00029654"/>
    </source>
</evidence>
<keyword evidence="10" id="KW-1185">Reference proteome</keyword>
<sequence length="565" mass="63142">MSSSTLPPSATDSSSEPSLSDMKDDGARLIIVSNRLPITITKDASGEYHFKMSSGGLVSALSGFKKSMNFTWIGWPGFFIPLKDRPLVDRRLMDEYSCQAVHLDDDVADRHYNGFSNSILWPLFHYHPGEMNFVEENWLAYRQANMQFAEVVRQQLTPGAMVWVQDYHLMLMPMLLRGLIDGKTDGSDFMEKELSKITEGFEEEPTIAPGSVSGVKIGFFLHTPFPSSEIYRILPVRREILLGILYCDLIGFHTYDYARHFLSSCTRILGLPTMPNGVEFEGRLAHVGTFPIGIEPKSFIDNLKKESVLKRITQLEQRFGGVKVIVGVDRLDYIKGVPQKLHALELFLTQHPEWIGKVVLVQLAVPSRQDVEEYQNLRSTINELVGRINGRFGTVEFMPIHFMHKSLSFDELCALYAVSDACLVSSTRDGMNLVSYEYIACQQERQGVMILSEFAGAAQSLNGSIIVNPWDSQEVADAIHEAVTMDSETRAENHRKLFKYVNKYSAAFWGSSFIKEMAKIKEGDVDKGGQAEAGRKDDEGPGSVIVDGAVPPTPLVNAFDESPAA</sequence>
<keyword evidence="3" id="KW-0328">Glycosyltransferase</keyword>
<organism evidence="9 10">
    <name type="scientific">Plicaturopsis crispa FD-325 SS-3</name>
    <dbReference type="NCBI Taxonomy" id="944288"/>
    <lineage>
        <taxon>Eukaryota</taxon>
        <taxon>Fungi</taxon>
        <taxon>Dikarya</taxon>
        <taxon>Basidiomycota</taxon>
        <taxon>Agaricomycotina</taxon>
        <taxon>Agaricomycetes</taxon>
        <taxon>Agaricomycetidae</taxon>
        <taxon>Amylocorticiales</taxon>
        <taxon>Amylocorticiaceae</taxon>
        <taxon>Plicatura</taxon>
        <taxon>Plicaturopsis crispa</taxon>
    </lineage>
</organism>
<dbReference type="GO" id="GO:0005992">
    <property type="term" value="P:trehalose biosynthetic process"/>
    <property type="evidence" value="ECO:0007669"/>
    <property type="project" value="InterPro"/>
</dbReference>
<comment type="catalytic activity">
    <reaction evidence="7">
        <text>D-glucose 6-phosphate + UDP-alpha-D-glucose = alpha,alpha-trehalose 6-phosphate + UDP + H(+)</text>
        <dbReference type="Rhea" id="RHEA:18889"/>
        <dbReference type="ChEBI" id="CHEBI:15378"/>
        <dbReference type="ChEBI" id="CHEBI:58223"/>
        <dbReference type="ChEBI" id="CHEBI:58429"/>
        <dbReference type="ChEBI" id="CHEBI:58885"/>
        <dbReference type="ChEBI" id="CHEBI:61548"/>
        <dbReference type="EC" id="2.4.1.15"/>
    </reaction>
</comment>
<comment type="pathway">
    <text evidence="5">Carbohydrate biosynthesis.</text>
</comment>
<reference evidence="9 10" key="1">
    <citation type="submission" date="2014-06" db="EMBL/GenBank/DDBJ databases">
        <title>Evolutionary Origins and Diversification of the Mycorrhizal Mutualists.</title>
        <authorList>
            <consortium name="DOE Joint Genome Institute"/>
            <consortium name="Mycorrhizal Genomics Consortium"/>
            <person name="Kohler A."/>
            <person name="Kuo A."/>
            <person name="Nagy L.G."/>
            <person name="Floudas D."/>
            <person name="Copeland A."/>
            <person name="Barry K.W."/>
            <person name="Cichocki N."/>
            <person name="Veneault-Fourrey C."/>
            <person name="LaButti K."/>
            <person name="Lindquist E.A."/>
            <person name="Lipzen A."/>
            <person name="Lundell T."/>
            <person name="Morin E."/>
            <person name="Murat C."/>
            <person name="Riley R."/>
            <person name="Ohm R."/>
            <person name="Sun H."/>
            <person name="Tunlid A."/>
            <person name="Henrissat B."/>
            <person name="Grigoriev I.V."/>
            <person name="Hibbett D.S."/>
            <person name="Martin F."/>
        </authorList>
    </citation>
    <scope>NUCLEOTIDE SEQUENCE [LARGE SCALE GENOMIC DNA]</scope>
    <source>
        <strain evidence="9 10">FD-325 SS-3</strain>
    </source>
</reference>
<proteinExistence type="inferred from homology"/>
<dbReference type="NCBIfam" id="TIGR02400">
    <property type="entry name" value="trehalose_OtsA"/>
    <property type="match status" value="1"/>
</dbReference>
<evidence type="ECO:0000256" key="5">
    <source>
        <dbReference type="ARBA" id="ARBA00024331"/>
    </source>
</evidence>
<dbReference type="EMBL" id="KN832568">
    <property type="protein sequence ID" value="KII85229.1"/>
    <property type="molecule type" value="Genomic_DNA"/>
</dbReference>
<dbReference type="PANTHER" id="PTHR10788">
    <property type="entry name" value="TREHALOSE-6-PHOSPHATE SYNTHASE"/>
    <property type="match status" value="1"/>
</dbReference>
<dbReference type="HOGENOM" id="CLU_002351_7_2_1"/>
<dbReference type="Pfam" id="PF00982">
    <property type="entry name" value="Glyco_transf_20"/>
    <property type="match status" value="1"/>
</dbReference>
<comment type="similarity">
    <text evidence="1">Belongs to the glycosyltransferase 20 family.</text>
</comment>